<comment type="caution">
    <text evidence="4">The sequence shown here is derived from an EMBL/GenBank/DDBJ whole genome shotgun (WGS) entry which is preliminary data.</text>
</comment>
<dbReference type="RefSeq" id="WP_210353403.1">
    <property type="nucleotide sequence ID" value="NZ_JAEQMU010000001.1"/>
</dbReference>
<sequence>MENKILICDTNRDLVQVLKTILCELTPAHVLSEATIKDVYQRILLDRPDVLIVDLGMPNRNADKLMQDIRHEAGKIELHIISLSATAEGMRLALAAGADVSLAKPLDLEELLGEVNLALQ</sequence>
<dbReference type="PANTHER" id="PTHR44591">
    <property type="entry name" value="STRESS RESPONSE REGULATOR PROTEIN 1"/>
    <property type="match status" value="1"/>
</dbReference>
<dbReference type="InterPro" id="IPR011006">
    <property type="entry name" value="CheY-like_superfamily"/>
</dbReference>
<proteinExistence type="predicted"/>
<evidence type="ECO:0000256" key="1">
    <source>
        <dbReference type="ARBA" id="ARBA00022553"/>
    </source>
</evidence>
<name>A0ABW5L4U0_9SPHI</name>
<dbReference type="Gene3D" id="3.40.50.2300">
    <property type="match status" value="1"/>
</dbReference>
<evidence type="ECO:0000256" key="2">
    <source>
        <dbReference type="PROSITE-ProRule" id="PRU00169"/>
    </source>
</evidence>
<accession>A0ABW5L4U0</accession>
<evidence type="ECO:0000313" key="4">
    <source>
        <dbReference type="EMBL" id="MFD2555035.1"/>
    </source>
</evidence>
<protein>
    <submittedName>
        <fullName evidence="4">Response regulator</fullName>
    </submittedName>
</protein>
<dbReference type="SMART" id="SM00448">
    <property type="entry name" value="REC"/>
    <property type="match status" value="1"/>
</dbReference>
<feature type="domain" description="Response regulatory" evidence="3">
    <location>
        <begin position="4"/>
        <end position="119"/>
    </location>
</feature>
<dbReference type="InterPro" id="IPR050595">
    <property type="entry name" value="Bact_response_regulator"/>
</dbReference>
<dbReference type="PANTHER" id="PTHR44591:SF23">
    <property type="entry name" value="CHEY SUBFAMILY"/>
    <property type="match status" value="1"/>
</dbReference>
<gene>
    <name evidence="4" type="ORF">ACFSQW_11580</name>
</gene>
<feature type="modified residue" description="4-aspartylphosphate" evidence="2">
    <location>
        <position position="54"/>
    </location>
</feature>
<organism evidence="4 5">
    <name type="scientific">Sphingobacterium tabacisoli</name>
    <dbReference type="NCBI Taxonomy" id="2044855"/>
    <lineage>
        <taxon>Bacteria</taxon>
        <taxon>Pseudomonadati</taxon>
        <taxon>Bacteroidota</taxon>
        <taxon>Sphingobacteriia</taxon>
        <taxon>Sphingobacteriales</taxon>
        <taxon>Sphingobacteriaceae</taxon>
        <taxon>Sphingobacterium</taxon>
    </lineage>
</organism>
<dbReference type="Proteomes" id="UP001597440">
    <property type="component" value="Unassembled WGS sequence"/>
</dbReference>
<reference evidence="5" key="1">
    <citation type="journal article" date="2019" name="Int. J. Syst. Evol. Microbiol.">
        <title>The Global Catalogue of Microorganisms (GCM) 10K type strain sequencing project: providing services to taxonomists for standard genome sequencing and annotation.</title>
        <authorList>
            <consortium name="The Broad Institute Genomics Platform"/>
            <consortium name="The Broad Institute Genome Sequencing Center for Infectious Disease"/>
            <person name="Wu L."/>
            <person name="Ma J."/>
        </authorList>
    </citation>
    <scope>NUCLEOTIDE SEQUENCE [LARGE SCALE GENOMIC DNA]</scope>
    <source>
        <strain evidence="5">KCTC 52298</strain>
    </source>
</reference>
<dbReference type="Pfam" id="PF00072">
    <property type="entry name" value="Response_reg"/>
    <property type="match status" value="1"/>
</dbReference>
<keyword evidence="1 2" id="KW-0597">Phosphoprotein</keyword>
<evidence type="ECO:0000259" key="3">
    <source>
        <dbReference type="PROSITE" id="PS50110"/>
    </source>
</evidence>
<dbReference type="PROSITE" id="PS50110">
    <property type="entry name" value="RESPONSE_REGULATORY"/>
    <property type="match status" value="1"/>
</dbReference>
<keyword evidence="5" id="KW-1185">Reference proteome</keyword>
<dbReference type="InterPro" id="IPR001789">
    <property type="entry name" value="Sig_transdc_resp-reg_receiver"/>
</dbReference>
<dbReference type="SUPFAM" id="SSF52172">
    <property type="entry name" value="CheY-like"/>
    <property type="match status" value="1"/>
</dbReference>
<evidence type="ECO:0000313" key="5">
    <source>
        <dbReference type="Proteomes" id="UP001597440"/>
    </source>
</evidence>
<dbReference type="EMBL" id="JBHULD010000014">
    <property type="protein sequence ID" value="MFD2555035.1"/>
    <property type="molecule type" value="Genomic_DNA"/>
</dbReference>